<dbReference type="Proteomes" id="UP001500393">
    <property type="component" value="Unassembled WGS sequence"/>
</dbReference>
<feature type="compositionally biased region" description="Basic and acidic residues" evidence="1">
    <location>
        <begin position="60"/>
        <end position="70"/>
    </location>
</feature>
<organism evidence="2 3">
    <name type="scientific">Kribbella sancticallisti</name>
    <dbReference type="NCBI Taxonomy" id="460087"/>
    <lineage>
        <taxon>Bacteria</taxon>
        <taxon>Bacillati</taxon>
        <taxon>Actinomycetota</taxon>
        <taxon>Actinomycetes</taxon>
        <taxon>Propionibacteriales</taxon>
        <taxon>Kribbellaceae</taxon>
        <taxon>Kribbella</taxon>
    </lineage>
</organism>
<feature type="region of interest" description="Disordered" evidence="1">
    <location>
        <begin position="157"/>
        <end position="180"/>
    </location>
</feature>
<evidence type="ECO:0000313" key="3">
    <source>
        <dbReference type="Proteomes" id="UP001500393"/>
    </source>
</evidence>
<name>A0ABP4NWY5_9ACTN</name>
<feature type="compositionally biased region" description="Low complexity" evidence="1">
    <location>
        <begin position="32"/>
        <end position="59"/>
    </location>
</feature>
<gene>
    <name evidence="2" type="ORF">GCM10009789_23800</name>
</gene>
<accession>A0ABP4NWY5</accession>
<reference evidence="3" key="1">
    <citation type="journal article" date="2019" name="Int. J. Syst. Evol. Microbiol.">
        <title>The Global Catalogue of Microorganisms (GCM) 10K type strain sequencing project: providing services to taxonomists for standard genome sequencing and annotation.</title>
        <authorList>
            <consortium name="The Broad Institute Genomics Platform"/>
            <consortium name="The Broad Institute Genome Sequencing Center for Infectious Disease"/>
            <person name="Wu L."/>
            <person name="Ma J."/>
        </authorList>
    </citation>
    <scope>NUCLEOTIDE SEQUENCE [LARGE SCALE GENOMIC DNA]</scope>
    <source>
        <strain evidence="3">JCM 14969</strain>
    </source>
</reference>
<evidence type="ECO:0000313" key="2">
    <source>
        <dbReference type="EMBL" id="GAA1569583.1"/>
    </source>
</evidence>
<proteinExistence type="predicted"/>
<protein>
    <recommendedName>
        <fullName evidence="4">DUF5666 domain-containing protein</fullName>
    </recommendedName>
</protein>
<sequence length="180" mass="18518">MASNQKLTDRRWRIAGTVAAVAVTTTAGGVAWATTSADPTPSPSQSPSASPSAPNSADPAKPEGKGRHGEFGVGRSLHGEFTVEKEGGGYQTVATQTGEVTAVSKDSITVKSADGYSRDYEVTTETLVNATRDGITSIKTGNTVSVSAVVADGKATATRVSDGTQRDAARQKWGHGRGPR</sequence>
<evidence type="ECO:0008006" key="4">
    <source>
        <dbReference type="Google" id="ProtNLM"/>
    </source>
</evidence>
<evidence type="ECO:0000256" key="1">
    <source>
        <dbReference type="SAM" id="MobiDB-lite"/>
    </source>
</evidence>
<dbReference type="RefSeq" id="WP_344212903.1">
    <property type="nucleotide sequence ID" value="NZ_BAAAOS010000018.1"/>
</dbReference>
<comment type="caution">
    <text evidence="2">The sequence shown here is derived from an EMBL/GenBank/DDBJ whole genome shotgun (WGS) entry which is preliminary data.</text>
</comment>
<dbReference type="EMBL" id="BAAAOS010000018">
    <property type="protein sequence ID" value="GAA1569583.1"/>
    <property type="molecule type" value="Genomic_DNA"/>
</dbReference>
<keyword evidence="3" id="KW-1185">Reference proteome</keyword>
<feature type="region of interest" description="Disordered" evidence="1">
    <location>
        <begin position="32"/>
        <end position="73"/>
    </location>
</feature>